<sequence length="63" mass="6968">MTTVSYKTGVIEVAPNAYAFIQENCATNAAFIVSDEGVLVIDSLMTALFFSRTESYYWSNDNS</sequence>
<dbReference type="AlphaFoldDB" id="A0A382I0I8"/>
<gene>
    <name evidence="1" type="ORF">METZ01_LOCUS245922</name>
</gene>
<reference evidence="1" key="1">
    <citation type="submission" date="2018-05" db="EMBL/GenBank/DDBJ databases">
        <authorList>
            <person name="Lanie J.A."/>
            <person name="Ng W.-L."/>
            <person name="Kazmierczak K.M."/>
            <person name="Andrzejewski T.M."/>
            <person name="Davidsen T.M."/>
            <person name="Wayne K.J."/>
            <person name="Tettelin H."/>
            <person name="Glass J.I."/>
            <person name="Rusch D."/>
            <person name="Podicherti R."/>
            <person name="Tsui H.-C.T."/>
            <person name="Winkler M.E."/>
        </authorList>
    </citation>
    <scope>NUCLEOTIDE SEQUENCE</scope>
</reference>
<proteinExistence type="predicted"/>
<dbReference type="EMBL" id="UINC01064416">
    <property type="protein sequence ID" value="SVB93068.1"/>
    <property type="molecule type" value="Genomic_DNA"/>
</dbReference>
<evidence type="ECO:0000313" key="1">
    <source>
        <dbReference type="EMBL" id="SVB93068.1"/>
    </source>
</evidence>
<organism evidence="1">
    <name type="scientific">marine metagenome</name>
    <dbReference type="NCBI Taxonomy" id="408172"/>
    <lineage>
        <taxon>unclassified sequences</taxon>
        <taxon>metagenomes</taxon>
        <taxon>ecological metagenomes</taxon>
    </lineage>
</organism>
<name>A0A382I0I8_9ZZZZ</name>
<protein>
    <submittedName>
        <fullName evidence="1">Uncharacterized protein</fullName>
    </submittedName>
</protein>
<accession>A0A382I0I8</accession>